<feature type="domain" description="Calcineurin-like phosphoesterase" evidence="5">
    <location>
        <begin position="8"/>
        <end position="187"/>
    </location>
</feature>
<dbReference type="OrthoDB" id="9816081at2"/>
<dbReference type="InterPro" id="IPR050884">
    <property type="entry name" value="CNP_phosphodiesterase-III"/>
</dbReference>
<evidence type="ECO:0000256" key="3">
    <source>
        <dbReference type="ARBA" id="ARBA00023004"/>
    </source>
</evidence>
<dbReference type="EMBL" id="RCZC01000005">
    <property type="protein sequence ID" value="TPG51590.1"/>
    <property type="molecule type" value="Genomic_DNA"/>
</dbReference>
<keyword evidence="2" id="KW-0378">Hydrolase</keyword>
<keyword evidence="1" id="KW-0479">Metal-binding</keyword>
<dbReference type="Proteomes" id="UP000319931">
    <property type="component" value="Unassembled WGS sequence"/>
</dbReference>
<proteinExistence type="inferred from homology"/>
<dbReference type="GO" id="GO:0016787">
    <property type="term" value="F:hydrolase activity"/>
    <property type="evidence" value="ECO:0007669"/>
    <property type="project" value="UniProtKB-KW"/>
</dbReference>
<dbReference type="SUPFAM" id="SSF56300">
    <property type="entry name" value="Metallo-dependent phosphatases"/>
    <property type="match status" value="1"/>
</dbReference>
<sequence length="373" mass="40587">MSGTISWVHIGDLHMDEANGWQSRDRLAAIVAEINGPVGDAADFVFLPGDNANHATPEQYRVITDTLERLHLPWRAIPGDHDFEGGDLDAYEAAFPEGNRPEVEVIAGHRCIFLDIISTGSGGPDFRLTRHHHNRLLEELARAEAEGQTPLVFMHAYPGDLAADGETIARIFADARVAFVDTGHTHYNELLNDGRVVYGATRSTGEIEEGGGRPGFSIVTVHDRVPSWRFKESGGDWPFVQIVAPADIRMVTRPADPQHVPRPGDVEIVAKLFGRVAEPVILSIDGQPDMTMTALPEPALWRASVTLVAGLHRVTVACGADRDTIEILVRASDDVPRRGVPIAPGHAIHSIGAWPEHGLAGTQLGPNKNGRHW</sequence>
<protein>
    <submittedName>
        <fullName evidence="6">Metallophosphoesterase</fullName>
    </submittedName>
</protein>
<dbReference type="AlphaFoldDB" id="A0A502FQ89"/>
<dbReference type="Pfam" id="PF00149">
    <property type="entry name" value="Metallophos"/>
    <property type="match status" value="1"/>
</dbReference>
<name>A0A502FQ89_9SPHN</name>
<dbReference type="PANTHER" id="PTHR42988">
    <property type="entry name" value="PHOSPHOHYDROLASE"/>
    <property type="match status" value="1"/>
</dbReference>
<comment type="caution">
    <text evidence="6">The sequence shown here is derived from an EMBL/GenBank/DDBJ whole genome shotgun (WGS) entry which is preliminary data.</text>
</comment>
<dbReference type="InterPro" id="IPR004843">
    <property type="entry name" value="Calcineurin-like_PHP"/>
</dbReference>
<comment type="similarity">
    <text evidence="4">Belongs to the cyclic nucleotide phosphodiesterase class-III family.</text>
</comment>
<evidence type="ECO:0000256" key="1">
    <source>
        <dbReference type="ARBA" id="ARBA00022723"/>
    </source>
</evidence>
<organism evidence="6 7">
    <name type="scientific">Sphingomonas glacialis</name>
    <dbReference type="NCBI Taxonomy" id="658225"/>
    <lineage>
        <taxon>Bacteria</taxon>
        <taxon>Pseudomonadati</taxon>
        <taxon>Pseudomonadota</taxon>
        <taxon>Alphaproteobacteria</taxon>
        <taxon>Sphingomonadales</taxon>
        <taxon>Sphingomonadaceae</taxon>
        <taxon>Sphingomonas</taxon>
    </lineage>
</organism>
<keyword evidence="7" id="KW-1185">Reference proteome</keyword>
<evidence type="ECO:0000256" key="4">
    <source>
        <dbReference type="ARBA" id="ARBA00025742"/>
    </source>
</evidence>
<dbReference type="RefSeq" id="WP_140851354.1">
    <property type="nucleotide sequence ID" value="NZ_RCZC01000005.1"/>
</dbReference>
<evidence type="ECO:0000259" key="5">
    <source>
        <dbReference type="Pfam" id="PF00149"/>
    </source>
</evidence>
<dbReference type="PANTHER" id="PTHR42988:SF2">
    <property type="entry name" value="CYCLIC NUCLEOTIDE PHOSPHODIESTERASE CBUA0032-RELATED"/>
    <property type="match status" value="1"/>
</dbReference>
<reference evidence="6 7" key="1">
    <citation type="journal article" date="2019" name="Environ. Microbiol.">
        <title>Species interactions and distinct microbial communities in high Arctic permafrost affected cryosols are associated with the CH4 and CO2 gas fluxes.</title>
        <authorList>
            <person name="Altshuler I."/>
            <person name="Hamel J."/>
            <person name="Turney S."/>
            <person name="Magnuson E."/>
            <person name="Levesque R."/>
            <person name="Greer C."/>
            <person name="Whyte L.G."/>
        </authorList>
    </citation>
    <scope>NUCLEOTIDE SEQUENCE [LARGE SCALE GENOMIC DNA]</scope>
    <source>
        <strain evidence="6 7">E6.1</strain>
    </source>
</reference>
<evidence type="ECO:0000313" key="7">
    <source>
        <dbReference type="Proteomes" id="UP000319931"/>
    </source>
</evidence>
<dbReference type="GO" id="GO:0046872">
    <property type="term" value="F:metal ion binding"/>
    <property type="evidence" value="ECO:0007669"/>
    <property type="project" value="UniProtKB-KW"/>
</dbReference>
<dbReference type="Gene3D" id="3.60.21.10">
    <property type="match status" value="1"/>
</dbReference>
<dbReference type="InterPro" id="IPR029052">
    <property type="entry name" value="Metallo-depent_PP-like"/>
</dbReference>
<accession>A0A502FQ89</accession>
<keyword evidence="3" id="KW-0408">Iron</keyword>
<evidence type="ECO:0000313" key="6">
    <source>
        <dbReference type="EMBL" id="TPG51590.1"/>
    </source>
</evidence>
<evidence type="ECO:0000256" key="2">
    <source>
        <dbReference type="ARBA" id="ARBA00022801"/>
    </source>
</evidence>
<gene>
    <name evidence="6" type="ORF">EAH76_16295</name>
</gene>